<reference evidence="2" key="1">
    <citation type="journal article" date="2019" name="Int. J. Syst. Evol. Microbiol.">
        <title>The Global Catalogue of Microorganisms (GCM) 10K type strain sequencing project: providing services to taxonomists for standard genome sequencing and annotation.</title>
        <authorList>
            <consortium name="The Broad Institute Genomics Platform"/>
            <consortium name="The Broad Institute Genome Sequencing Center for Infectious Disease"/>
            <person name="Wu L."/>
            <person name="Ma J."/>
        </authorList>
    </citation>
    <scope>NUCLEOTIDE SEQUENCE [LARGE SCALE GENOMIC DNA]</scope>
    <source>
        <strain evidence="2">CGMCC 1.16033</strain>
    </source>
</reference>
<sequence length="149" mass="16348">MSMKLSAMAFDIRVGSHLVMVDNMSVSITDNTQVAMTRGVTDGFTLGTSEAAVTLELDSVQFAILTEAAKAAGSWQDLEPFDIDCFGKAFKQEQHLELFGVKLKLTDLLNIDTSNADKNKHSLEGFVSSPDFIKIDGVPYLSQFTTRDF</sequence>
<dbReference type="Pfam" id="PF10772">
    <property type="entry name" value="Phage_HP1_Orf24"/>
    <property type="match status" value="1"/>
</dbReference>
<dbReference type="Proteomes" id="UP000606498">
    <property type="component" value="Unassembled WGS sequence"/>
</dbReference>
<comment type="caution">
    <text evidence="1">The sequence shown here is derived from an EMBL/GenBank/DDBJ whole genome shotgun (WGS) entry which is preliminary data.</text>
</comment>
<proteinExistence type="predicted"/>
<accession>A0ABQ1T1X5</accession>
<protein>
    <submittedName>
        <fullName evidence="1">Tail protein</fullName>
    </submittedName>
</protein>
<dbReference type="InterPro" id="IPR019708">
    <property type="entry name" value="Phage_HP1_Orf24"/>
</dbReference>
<evidence type="ECO:0000313" key="1">
    <source>
        <dbReference type="EMBL" id="GGE75984.1"/>
    </source>
</evidence>
<gene>
    <name evidence="1" type="ORF">GCM10011520_15660</name>
</gene>
<dbReference type="RefSeq" id="WP_045284070.1">
    <property type="nucleotide sequence ID" value="NZ_BMKO01000003.1"/>
</dbReference>
<keyword evidence="2" id="KW-1185">Reference proteome</keyword>
<evidence type="ECO:0000313" key="2">
    <source>
        <dbReference type="Proteomes" id="UP000606498"/>
    </source>
</evidence>
<dbReference type="EMBL" id="BMKO01000003">
    <property type="protein sequence ID" value="GGE75984.1"/>
    <property type="molecule type" value="Genomic_DNA"/>
</dbReference>
<name>A0ABQ1T1X5_9GAMM</name>
<organism evidence="1 2">
    <name type="scientific">Shewanella carassii</name>
    <dbReference type="NCBI Taxonomy" id="1987584"/>
    <lineage>
        <taxon>Bacteria</taxon>
        <taxon>Pseudomonadati</taxon>
        <taxon>Pseudomonadota</taxon>
        <taxon>Gammaproteobacteria</taxon>
        <taxon>Alteromonadales</taxon>
        <taxon>Shewanellaceae</taxon>
        <taxon>Shewanella</taxon>
    </lineage>
</organism>